<dbReference type="EMBL" id="CM045760">
    <property type="protein sequence ID" value="KAI8025301.1"/>
    <property type="molecule type" value="Genomic_DNA"/>
</dbReference>
<evidence type="ECO:0000313" key="1">
    <source>
        <dbReference type="EMBL" id="KAI8025301.1"/>
    </source>
</evidence>
<evidence type="ECO:0000313" key="2">
    <source>
        <dbReference type="Proteomes" id="UP001060215"/>
    </source>
</evidence>
<reference evidence="1 2" key="1">
    <citation type="journal article" date="2022" name="Plant J.">
        <title>Chromosome-level genome of Camellia lanceoleosa provides a valuable resource for understanding genome evolution and self-incompatibility.</title>
        <authorList>
            <person name="Gong W."/>
            <person name="Xiao S."/>
            <person name="Wang L."/>
            <person name="Liao Z."/>
            <person name="Chang Y."/>
            <person name="Mo W."/>
            <person name="Hu G."/>
            <person name="Li W."/>
            <person name="Zhao G."/>
            <person name="Zhu H."/>
            <person name="Hu X."/>
            <person name="Ji K."/>
            <person name="Xiang X."/>
            <person name="Song Q."/>
            <person name="Yuan D."/>
            <person name="Jin S."/>
            <person name="Zhang L."/>
        </authorList>
    </citation>
    <scope>NUCLEOTIDE SEQUENCE [LARGE SCALE GENOMIC DNA]</scope>
    <source>
        <strain evidence="1">SQ_2022a</strain>
    </source>
</reference>
<comment type="caution">
    <text evidence="1">The sequence shown here is derived from an EMBL/GenBank/DDBJ whole genome shotgun (WGS) entry which is preliminary data.</text>
</comment>
<dbReference type="Proteomes" id="UP001060215">
    <property type="component" value="Chromosome 3"/>
</dbReference>
<proteinExistence type="predicted"/>
<sequence length="97" mass="11174">MFNFSKSKSVHKLLCILKIVIKSSFQVGSYALKSSGLIFEREKVDSLVLFFVHTQPLYPLGNREGKKMRNLIFSARMPCKRWSMNNYLCFSRSGDSS</sequence>
<protein>
    <submittedName>
        <fullName evidence="1">Uncharacterized protein</fullName>
    </submittedName>
</protein>
<keyword evidence="2" id="KW-1185">Reference proteome</keyword>
<organism evidence="1 2">
    <name type="scientific">Camellia lanceoleosa</name>
    <dbReference type="NCBI Taxonomy" id="1840588"/>
    <lineage>
        <taxon>Eukaryota</taxon>
        <taxon>Viridiplantae</taxon>
        <taxon>Streptophyta</taxon>
        <taxon>Embryophyta</taxon>
        <taxon>Tracheophyta</taxon>
        <taxon>Spermatophyta</taxon>
        <taxon>Magnoliopsida</taxon>
        <taxon>eudicotyledons</taxon>
        <taxon>Gunneridae</taxon>
        <taxon>Pentapetalae</taxon>
        <taxon>asterids</taxon>
        <taxon>Ericales</taxon>
        <taxon>Theaceae</taxon>
        <taxon>Camellia</taxon>
    </lineage>
</organism>
<accession>A0ACC0IME2</accession>
<gene>
    <name evidence="1" type="ORF">LOK49_LG02G03814</name>
</gene>
<name>A0ACC0IME2_9ERIC</name>